<gene>
    <name evidence="1" type="ORF">DPMN_187168</name>
</gene>
<comment type="caution">
    <text evidence="1">The sequence shown here is derived from an EMBL/GenBank/DDBJ whole genome shotgun (WGS) entry which is preliminary data.</text>
</comment>
<reference evidence="1" key="1">
    <citation type="journal article" date="2019" name="bioRxiv">
        <title>The Genome of the Zebra Mussel, Dreissena polymorpha: A Resource for Invasive Species Research.</title>
        <authorList>
            <person name="McCartney M.A."/>
            <person name="Auch B."/>
            <person name="Kono T."/>
            <person name="Mallez S."/>
            <person name="Zhang Y."/>
            <person name="Obille A."/>
            <person name="Becker A."/>
            <person name="Abrahante J.E."/>
            <person name="Garbe J."/>
            <person name="Badalamenti J.P."/>
            <person name="Herman A."/>
            <person name="Mangelson H."/>
            <person name="Liachko I."/>
            <person name="Sullivan S."/>
            <person name="Sone E.D."/>
            <person name="Koren S."/>
            <person name="Silverstein K.A.T."/>
            <person name="Beckman K.B."/>
            <person name="Gohl D.M."/>
        </authorList>
    </citation>
    <scope>NUCLEOTIDE SEQUENCE</scope>
    <source>
        <strain evidence="1">Duluth1</strain>
        <tissue evidence="1">Whole animal</tissue>
    </source>
</reference>
<evidence type="ECO:0000313" key="1">
    <source>
        <dbReference type="EMBL" id="KAH3752547.1"/>
    </source>
</evidence>
<dbReference type="Proteomes" id="UP000828390">
    <property type="component" value="Unassembled WGS sequence"/>
</dbReference>
<dbReference type="EMBL" id="JAIWYP010000010">
    <property type="protein sequence ID" value="KAH3752547.1"/>
    <property type="molecule type" value="Genomic_DNA"/>
</dbReference>
<name>A0A9D4IA72_DREPO</name>
<evidence type="ECO:0000313" key="2">
    <source>
        <dbReference type="Proteomes" id="UP000828390"/>
    </source>
</evidence>
<keyword evidence="2" id="KW-1185">Reference proteome</keyword>
<organism evidence="1 2">
    <name type="scientific">Dreissena polymorpha</name>
    <name type="common">Zebra mussel</name>
    <name type="synonym">Mytilus polymorpha</name>
    <dbReference type="NCBI Taxonomy" id="45954"/>
    <lineage>
        <taxon>Eukaryota</taxon>
        <taxon>Metazoa</taxon>
        <taxon>Spiralia</taxon>
        <taxon>Lophotrochozoa</taxon>
        <taxon>Mollusca</taxon>
        <taxon>Bivalvia</taxon>
        <taxon>Autobranchia</taxon>
        <taxon>Heteroconchia</taxon>
        <taxon>Euheterodonta</taxon>
        <taxon>Imparidentia</taxon>
        <taxon>Neoheterodontei</taxon>
        <taxon>Myida</taxon>
        <taxon>Dreissenoidea</taxon>
        <taxon>Dreissenidae</taxon>
        <taxon>Dreissena</taxon>
    </lineage>
</organism>
<dbReference type="AlphaFoldDB" id="A0A9D4IA72"/>
<reference evidence="1" key="2">
    <citation type="submission" date="2020-11" db="EMBL/GenBank/DDBJ databases">
        <authorList>
            <person name="McCartney M.A."/>
            <person name="Auch B."/>
            <person name="Kono T."/>
            <person name="Mallez S."/>
            <person name="Becker A."/>
            <person name="Gohl D.M."/>
            <person name="Silverstein K.A.T."/>
            <person name="Koren S."/>
            <person name="Bechman K.B."/>
            <person name="Herman A."/>
            <person name="Abrahante J.E."/>
            <person name="Garbe J."/>
        </authorList>
    </citation>
    <scope>NUCLEOTIDE SEQUENCE</scope>
    <source>
        <strain evidence="1">Duluth1</strain>
        <tissue evidence="1">Whole animal</tissue>
    </source>
</reference>
<accession>A0A9D4IA72</accession>
<protein>
    <submittedName>
        <fullName evidence="1">Uncharacterized protein</fullName>
    </submittedName>
</protein>
<proteinExistence type="predicted"/>
<sequence>MADIRQIQTVISRDRSHKKCRELPKRCVVCFCEGHSADQCPTRMMTLWSDVIQTRDDSIFHGEVYYPLCNYVGYPAIHPQLPINPKTNIYGAKQDSTPKVEIDEKQLNNIKERSRQHIREFSNRMLLSLLPFNGIDNADLLNQCYHSLKDYLPARVTIRACSREIYKLYAEVEDLIELLREKQDLLSHHEVLSVRDVITKALRNLGIYEETVHVLTSTIELTPY</sequence>